<protein>
    <recommendedName>
        <fullName evidence="2">histidine kinase</fullName>
        <ecNumber evidence="2">2.7.13.3</ecNumber>
    </recommendedName>
</protein>
<dbReference type="CDD" id="cd00082">
    <property type="entry name" value="HisKA"/>
    <property type="match status" value="1"/>
</dbReference>
<proteinExistence type="predicted"/>
<dbReference type="InterPro" id="IPR036097">
    <property type="entry name" value="HisK_dim/P_sf"/>
</dbReference>
<dbReference type="OrthoDB" id="417111at2"/>
<dbReference type="PANTHER" id="PTHR43711">
    <property type="entry name" value="TWO-COMPONENT HISTIDINE KINASE"/>
    <property type="match status" value="1"/>
</dbReference>
<sequence length="468" mass="51985">MVLAIVLNRFRNPLFQGLRWRLLLSYLLVMAAILAVFSVQVYVFVSRRLYAQIDAELQTLAQSAALSLSDIKQEGKPYLDKVDKVPWRDIFNRDRHSLEWFTADGRLLARKGAITLHLPPKLREQNIVVRVIREEKSFQVRAFTISVHSDADALKRPLLEGYIRASQSIAPVEKAQLRLLWGLGVGGTIALGLVGIGGLWLTEYSLKPVEQSFLRLKQFTADASHELRTPLTVIKTSVEVMMNHPERVHPKDAKKLAAISSATAQMNRLVEDLLFLARTDTSVPTARREWTRVALDEVLKDLVDFLDPSAQTQGVTLVTQGIVPMTLVGDAMQLARLFSNLLRNAVAYTPSGGTVTLSVARTNQVTIISVEDTGIGISKEQIPYIFNRFYRVDKHRARRQGGLGLGLAIAQSIAQLHKGKITIQSQVGVGSCFRVHLPTVQMGVVTEVSNNSIQLASRSTQLVSPEVK</sequence>
<dbReference type="InterPro" id="IPR004358">
    <property type="entry name" value="Sig_transdc_His_kin-like_C"/>
</dbReference>
<dbReference type="SMART" id="SM00387">
    <property type="entry name" value="HATPase_c"/>
    <property type="match status" value="1"/>
</dbReference>
<dbReference type="Gene3D" id="3.30.565.10">
    <property type="entry name" value="Histidine kinase-like ATPase, C-terminal domain"/>
    <property type="match status" value="1"/>
</dbReference>
<evidence type="ECO:0000256" key="4">
    <source>
        <dbReference type="ARBA" id="ARBA00022679"/>
    </source>
</evidence>
<keyword evidence="5 10" id="KW-0418">Kinase</keyword>
<dbReference type="FunFam" id="1.10.287.130:FF:000001">
    <property type="entry name" value="Two-component sensor histidine kinase"/>
    <property type="match status" value="1"/>
</dbReference>
<dbReference type="GO" id="GO:0000155">
    <property type="term" value="F:phosphorelay sensor kinase activity"/>
    <property type="evidence" value="ECO:0007669"/>
    <property type="project" value="InterPro"/>
</dbReference>
<dbReference type="PROSITE" id="PS50109">
    <property type="entry name" value="HIS_KIN"/>
    <property type="match status" value="1"/>
</dbReference>
<evidence type="ECO:0000256" key="3">
    <source>
        <dbReference type="ARBA" id="ARBA00022553"/>
    </source>
</evidence>
<gene>
    <name evidence="10" type="ordered locus">AM1_5539</name>
</gene>
<accession>B0CE19</accession>
<dbReference type="Proteomes" id="UP000000268">
    <property type="component" value="Chromosome"/>
</dbReference>
<organism evidence="10 11">
    <name type="scientific">Acaryochloris marina (strain MBIC 11017)</name>
    <dbReference type="NCBI Taxonomy" id="329726"/>
    <lineage>
        <taxon>Bacteria</taxon>
        <taxon>Bacillati</taxon>
        <taxon>Cyanobacteriota</taxon>
        <taxon>Cyanophyceae</taxon>
        <taxon>Acaryochloridales</taxon>
        <taxon>Acaryochloridaceae</taxon>
        <taxon>Acaryochloris</taxon>
    </lineage>
</organism>
<evidence type="ECO:0000256" key="7">
    <source>
        <dbReference type="ARBA" id="ARBA00023136"/>
    </source>
</evidence>
<dbReference type="HOGENOM" id="CLU_000445_89_6_3"/>
<dbReference type="eggNOG" id="COG5002">
    <property type="taxonomic scope" value="Bacteria"/>
</dbReference>
<dbReference type="CDD" id="cd00075">
    <property type="entry name" value="HATPase"/>
    <property type="match status" value="1"/>
</dbReference>
<dbReference type="Gene3D" id="1.10.287.130">
    <property type="match status" value="1"/>
</dbReference>
<keyword evidence="3" id="KW-0597">Phosphoprotein</keyword>
<dbReference type="InterPro" id="IPR050736">
    <property type="entry name" value="Sensor_HK_Regulatory"/>
</dbReference>
<dbReference type="PRINTS" id="PR00344">
    <property type="entry name" value="BCTRLSENSOR"/>
</dbReference>
<comment type="catalytic activity">
    <reaction evidence="1">
        <text>ATP + protein L-histidine = ADP + protein N-phospho-L-histidine.</text>
        <dbReference type="EC" id="2.7.13.3"/>
    </reaction>
</comment>
<dbReference type="FunFam" id="3.30.565.10:FF:000006">
    <property type="entry name" value="Sensor histidine kinase WalK"/>
    <property type="match status" value="1"/>
</dbReference>
<keyword evidence="4" id="KW-0808">Transferase</keyword>
<feature type="transmembrane region" description="Helical" evidence="8">
    <location>
        <begin position="20"/>
        <end position="45"/>
    </location>
</feature>
<dbReference type="InterPro" id="IPR003594">
    <property type="entry name" value="HATPase_dom"/>
</dbReference>
<dbReference type="SUPFAM" id="SSF47384">
    <property type="entry name" value="Homodimeric domain of signal transducing histidine kinase"/>
    <property type="match status" value="1"/>
</dbReference>
<evidence type="ECO:0000256" key="8">
    <source>
        <dbReference type="SAM" id="Phobius"/>
    </source>
</evidence>
<keyword evidence="11" id="KW-1185">Reference proteome</keyword>
<dbReference type="KEGG" id="amr:AM1_5539"/>
<reference evidence="10 11" key="1">
    <citation type="journal article" date="2008" name="Proc. Natl. Acad. Sci. U.S.A.">
        <title>Niche adaptation and genome expansion in the chlorophyll d-producing cyanobacterium Acaryochloris marina.</title>
        <authorList>
            <person name="Swingley W.D."/>
            <person name="Chen M."/>
            <person name="Cheung P.C."/>
            <person name="Conrad A.L."/>
            <person name="Dejesa L.C."/>
            <person name="Hao J."/>
            <person name="Honchak B.M."/>
            <person name="Karbach L.E."/>
            <person name="Kurdoglu A."/>
            <person name="Lahiri S."/>
            <person name="Mastrian S.D."/>
            <person name="Miyashita H."/>
            <person name="Page L."/>
            <person name="Ramakrishna P."/>
            <person name="Satoh S."/>
            <person name="Sattley W.M."/>
            <person name="Shimada Y."/>
            <person name="Taylor H.L."/>
            <person name="Tomo T."/>
            <person name="Tsuchiya T."/>
            <person name="Wang Z.T."/>
            <person name="Raymond J."/>
            <person name="Mimuro M."/>
            <person name="Blankenship R.E."/>
            <person name="Touchman J.W."/>
        </authorList>
    </citation>
    <scope>NUCLEOTIDE SEQUENCE [LARGE SCALE GENOMIC DNA]</scope>
    <source>
        <strain evidence="11">MBIC 11017</strain>
    </source>
</reference>
<dbReference type="InterPro" id="IPR036890">
    <property type="entry name" value="HATPase_C_sf"/>
</dbReference>
<dbReference type="EC" id="2.7.13.3" evidence="2"/>
<dbReference type="SMART" id="SM00388">
    <property type="entry name" value="HisKA"/>
    <property type="match status" value="1"/>
</dbReference>
<dbReference type="InterPro" id="IPR003661">
    <property type="entry name" value="HisK_dim/P_dom"/>
</dbReference>
<evidence type="ECO:0000259" key="9">
    <source>
        <dbReference type="PROSITE" id="PS50109"/>
    </source>
</evidence>
<dbReference type="EMBL" id="CP000828">
    <property type="protein sequence ID" value="ABW30493.1"/>
    <property type="molecule type" value="Genomic_DNA"/>
</dbReference>
<name>B0CE19_ACAM1</name>
<evidence type="ECO:0000313" key="11">
    <source>
        <dbReference type="Proteomes" id="UP000000268"/>
    </source>
</evidence>
<keyword evidence="8" id="KW-1133">Transmembrane helix</keyword>
<dbReference type="Pfam" id="PF00512">
    <property type="entry name" value="HisKA"/>
    <property type="match status" value="1"/>
</dbReference>
<evidence type="ECO:0000256" key="5">
    <source>
        <dbReference type="ARBA" id="ARBA00022777"/>
    </source>
</evidence>
<evidence type="ECO:0000256" key="2">
    <source>
        <dbReference type="ARBA" id="ARBA00012438"/>
    </source>
</evidence>
<dbReference type="AlphaFoldDB" id="B0CE19"/>
<evidence type="ECO:0000313" key="10">
    <source>
        <dbReference type="EMBL" id="ABW30493.1"/>
    </source>
</evidence>
<dbReference type="SUPFAM" id="SSF55874">
    <property type="entry name" value="ATPase domain of HSP90 chaperone/DNA topoisomerase II/histidine kinase"/>
    <property type="match status" value="1"/>
</dbReference>
<keyword evidence="7 8" id="KW-0472">Membrane</keyword>
<dbReference type="InterPro" id="IPR005467">
    <property type="entry name" value="His_kinase_dom"/>
</dbReference>
<keyword evidence="6" id="KW-0902">Two-component regulatory system</keyword>
<evidence type="ECO:0000256" key="6">
    <source>
        <dbReference type="ARBA" id="ARBA00023012"/>
    </source>
</evidence>
<keyword evidence="8" id="KW-0812">Transmembrane</keyword>
<feature type="transmembrane region" description="Helical" evidence="8">
    <location>
        <begin position="179"/>
        <end position="201"/>
    </location>
</feature>
<dbReference type="Pfam" id="PF02518">
    <property type="entry name" value="HATPase_c"/>
    <property type="match status" value="1"/>
</dbReference>
<dbReference type="STRING" id="329726.AM1_5539"/>
<feature type="domain" description="Histidine kinase" evidence="9">
    <location>
        <begin position="222"/>
        <end position="441"/>
    </location>
</feature>
<evidence type="ECO:0000256" key="1">
    <source>
        <dbReference type="ARBA" id="ARBA00000085"/>
    </source>
</evidence>
<dbReference type="PANTHER" id="PTHR43711:SF1">
    <property type="entry name" value="HISTIDINE KINASE 1"/>
    <property type="match status" value="1"/>
</dbReference>